<protein>
    <recommendedName>
        <fullName evidence="5">DUF4352 domain-containing protein</fullName>
    </recommendedName>
</protein>
<gene>
    <name evidence="3" type="ORF">CCE01nite_41810</name>
</gene>
<dbReference type="Gene3D" id="2.60.40.1240">
    <property type="match status" value="1"/>
</dbReference>
<evidence type="ECO:0000256" key="1">
    <source>
        <dbReference type="ARBA" id="ARBA00022729"/>
    </source>
</evidence>
<dbReference type="AlphaFoldDB" id="A0A4Y3L1J5"/>
<dbReference type="PROSITE" id="PS51257">
    <property type="entry name" value="PROKAR_LIPOPROTEIN"/>
    <property type="match status" value="1"/>
</dbReference>
<evidence type="ECO:0008006" key="5">
    <source>
        <dbReference type="Google" id="ProtNLM"/>
    </source>
</evidence>
<dbReference type="InterPro" id="IPR029050">
    <property type="entry name" value="Immunoprotect_excell_Ig-like"/>
</dbReference>
<sequence length="206" mass="21324">MDKPNGKRWAWLAPAVFVVACLAYALSQGLVIQEVATPWGGSVTFGERQSKPNKDPLASSGPSKSSGDAPTPGRDQPPPADTVQPDPAVGPWSATRGDVVVEVTKVENQGGHLRIDATVTNGTDDSLTVPLFKNVTAVDEGGRAYEADPFSGSWVETISSGQSLSGTIEFEGLYEVGPGVLDVSFARLYGSAAPSGGVVVTGIARP</sequence>
<evidence type="ECO:0000256" key="2">
    <source>
        <dbReference type="SAM" id="MobiDB-lite"/>
    </source>
</evidence>
<evidence type="ECO:0000313" key="4">
    <source>
        <dbReference type="Proteomes" id="UP000317046"/>
    </source>
</evidence>
<proteinExistence type="predicted"/>
<name>A0A4Y3L1J5_9CELL</name>
<dbReference type="RefSeq" id="WP_141372974.1">
    <property type="nucleotide sequence ID" value="NZ_BJLR01000046.1"/>
</dbReference>
<evidence type="ECO:0000313" key="3">
    <source>
        <dbReference type="EMBL" id="GEA90232.1"/>
    </source>
</evidence>
<dbReference type="Proteomes" id="UP000317046">
    <property type="component" value="Unassembled WGS sequence"/>
</dbReference>
<organism evidence="3 4">
    <name type="scientific">Cellulomonas cellasea</name>
    <dbReference type="NCBI Taxonomy" id="43670"/>
    <lineage>
        <taxon>Bacteria</taxon>
        <taxon>Bacillati</taxon>
        <taxon>Actinomycetota</taxon>
        <taxon>Actinomycetes</taxon>
        <taxon>Micrococcales</taxon>
        <taxon>Cellulomonadaceae</taxon>
        <taxon>Cellulomonas</taxon>
    </lineage>
</organism>
<comment type="caution">
    <text evidence="3">The sequence shown here is derived from an EMBL/GenBank/DDBJ whole genome shotgun (WGS) entry which is preliminary data.</text>
</comment>
<feature type="region of interest" description="Disordered" evidence="2">
    <location>
        <begin position="44"/>
        <end position="94"/>
    </location>
</feature>
<keyword evidence="4" id="KW-1185">Reference proteome</keyword>
<accession>A0A4Y3L1J5</accession>
<reference evidence="3" key="1">
    <citation type="submission" date="2019-06" db="EMBL/GenBank/DDBJ databases">
        <title>Whole genome shotgun sequence of Cellulomonas cellasea NBRC 3753.</title>
        <authorList>
            <person name="Hosoyama A."/>
            <person name="Uohara A."/>
            <person name="Ohji S."/>
            <person name="Ichikawa N."/>
        </authorList>
    </citation>
    <scope>NUCLEOTIDE SEQUENCE [LARGE SCALE GENOMIC DNA]</scope>
    <source>
        <strain evidence="3">NBRC 3753</strain>
    </source>
</reference>
<keyword evidence="1" id="KW-0732">Signal</keyword>
<dbReference type="EMBL" id="BJLR01000046">
    <property type="protein sequence ID" value="GEA90232.1"/>
    <property type="molecule type" value="Genomic_DNA"/>
</dbReference>